<feature type="region of interest" description="Disordered" evidence="11">
    <location>
        <begin position="318"/>
        <end position="372"/>
    </location>
</feature>
<accession>A0A6G1ML77</accession>
<feature type="region of interest" description="Disordered" evidence="11">
    <location>
        <begin position="188"/>
        <end position="271"/>
    </location>
</feature>
<dbReference type="InterPro" id="IPR021625">
    <property type="entry name" value="PI31_Prot_N"/>
</dbReference>
<comment type="subcellular location">
    <subcellularLocation>
        <location evidence="2">Cytoplasm</location>
    </subcellularLocation>
    <subcellularLocation>
        <location evidence="1">Endoplasmic reticulum</location>
    </subcellularLocation>
</comment>
<dbReference type="GO" id="GO:0004866">
    <property type="term" value="F:endopeptidase inhibitor activity"/>
    <property type="evidence" value="ECO:0007669"/>
    <property type="project" value="InterPro"/>
</dbReference>
<evidence type="ECO:0000256" key="1">
    <source>
        <dbReference type="ARBA" id="ARBA00004240"/>
    </source>
</evidence>
<feature type="compositionally biased region" description="Gly residues" evidence="11">
    <location>
        <begin position="339"/>
        <end position="372"/>
    </location>
</feature>
<dbReference type="Pfam" id="PF08577">
    <property type="entry name" value="PI31_Prot_C"/>
    <property type="match status" value="1"/>
</dbReference>
<dbReference type="AlphaFoldDB" id="A0A6G1ML77"/>
<comment type="caution">
    <text evidence="14">The sequence shown here is derived from an EMBL/GenBank/DDBJ whole genome shotgun (WGS) entry which is preliminary data.</text>
</comment>
<keyword evidence="5" id="KW-0963">Cytoplasm</keyword>
<evidence type="ECO:0000313" key="14">
    <source>
        <dbReference type="EMBL" id="KAF3230414.1"/>
    </source>
</evidence>
<evidence type="ECO:0000256" key="11">
    <source>
        <dbReference type="SAM" id="MobiDB-lite"/>
    </source>
</evidence>
<comment type="similarity">
    <text evidence="3">Belongs to the proteasome inhibitor PI31 family.</text>
</comment>
<protein>
    <submittedName>
        <fullName evidence="14">Uncharacterized protein</fullName>
    </submittedName>
</protein>
<evidence type="ECO:0000256" key="8">
    <source>
        <dbReference type="ARBA" id="ARBA00022942"/>
    </source>
</evidence>
<evidence type="ECO:0000256" key="7">
    <source>
        <dbReference type="ARBA" id="ARBA00022824"/>
    </source>
</evidence>
<evidence type="ECO:0000256" key="9">
    <source>
        <dbReference type="ARBA" id="ARBA00022990"/>
    </source>
</evidence>
<evidence type="ECO:0000313" key="15">
    <source>
        <dbReference type="Proteomes" id="UP000483672"/>
    </source>
</evidence>
<dbReference type="PANTHER" id="PTHR13266">
    <property type="entry name" value="PROTEASOME INHIBITOR"/>
    <property type="match status" value="1"/>
</dbReference>
<evidence type="ECO:0000256" key="5">
    <source>
        <dbReference type="ARBA" id="ARBA00022490"/>
    </source>
</evidence>
<dbReference type="GO" id="GO:0005783">
    <property type="term" value="C:endoplasmic reticulum"/>
    <property type="evidence" value="ECO:0007669"/>
    <property type="project" value="UniProtKB-SubCell"/>
</dbReference>
<organism evidence="14 15">
    <name type="scientific">Orbilia oligospora</name>
    <name type="common">Nematode-trapping fungus</name>
    <name type="synonym">Arthrobotrys oligospora</name>
    <dbReference type="NCBI Taxonomy" id="2813651"/>
    <lineage>
        <taxon>Eukaryota</taxon>
        <taxon>Fungi</taxon>
        <taxon>Dikarya</taxon>
        <taxon>Ascomycota</taxon>
        <taxon>Pezizomycotina</taxon>
        <taxon>Orbiliomycetes</taxon>
        <taxon>Orbiliales</taxon>
        <taxon>Orbiliaceae</taxon>
        <taxon>Orbilia</taxon>
    </lineage>
</organism>
<dbReference type="Pfam" id="PF11566">
    <property type="entry name" value="PI31_Prot_N"/>
    <property type="match status" value="1"/>
</dbReference>
<dbReference type="InterPro" id="IPR045128">
    <property type="entry name" value="PI31-like"/>
</dbReference>
<dbReference type="Gene3D" id="3.40.1000.30">
    <property type="match status" value="1"/>
</dbReference>
<gene>
    <name evidence="14" type="ORF">TWF191_010300</name>
</gene>
<keyword evidence="6" id="KW-0597">Phosphoprotein</keyword>
<reference evidence="14 15" key="1">
    <citation type="submission" date="2019-06" db="EMBL/GenBank/DDBJ databases">
        <authorList>
            <person name="Palmer J.M."/>
        </authorList>
    </citation>
    <scope>NUCLEOTIDE SEQUENCE [LARGE SCALE GENOMIC DNA]</scope>
    <source>
        <strain evidence="14 15">TWF191</strain>
    </source>
</reference>
<evidence type="ECO:0000256" key="4">
    <source>
        <dbReference type="ARBA" id="ARBA00022481"/>
    </source>
</evidence>
<dbReference type="InterPro" id="IPR013886">
    <property type="entry name" value="PI31_Prot_C"/>
</dbReference>
<dbReference type="GO" id="GO:0070628">
    <property type="term" value="F:proteasome binding"/>
    <property type="evidence" value="ECO:0007669"/>
    <property type="project" value="InterPro"/>
</dbReference>
<evidence type="ECO:0000256" key="2">
    <source>
        <dbReference type="ARBA" id="ARBA00004496"/>
    </source>
</evidence>
<comment type="function">
    <text evidence="10">Plays an important role in control of proteasome function. Inhibits the hydrolysis of protein and peptide substrates by the 20S proteasome. Also inhibits the activation of the proteasome by the proteasome regulatory proteins PA700 and PA28.</text>
</comment>
<dbReference type="EMBL" id="WIPF01000008">
    <property type="protein sequence ID" value="KAF3230414.1"/>
    <property type="molecule type" value="Genomic_DNA"/>
</dbReference>
<keyword evidence="8" id="KW-0647">Proteasome</keyword>
<feature type="compositionally biased region" description="Low complexity" evidence="11">
    <location>
        <begin position="190"/>
        <end position="202"/>
    </location>
</feature>
<sequence length="372" mass="39354">MASNPLDRSNVTRIITKSLGGTDENPASRAPLRNATEAIAVLSHACMVAVDFKLLGFEEDDRIDEAIDLESLKALPSQWNSSTSSLGFRYSHNQSAMKFLLRINRLGGKIVIMALGLGDDKTATLELVTKDWISESFFSEDTSSSNSRRPVEEVYISPSRISDLIASFKSNIIQKLVPGLHKPGYEEAAEAVTSASTTASSSNQRREGSGRPPRPPGMEGPGDYDPLRIPSRGGLPRPFRSPEDPPGFEDEYEINRPPGNPWGFPGGGVGGGRNPYRIGDDDLNPPGLGANPTLRGPFFGEEGGNGMFVGPNHPMFGGRQGGGVPDPRFPPGSRYDPVGPGGGPQGGFGGPRGGFPRGPGGGFGGFGSGDFI</sequence>
<keyword evidence="4" id="KW-0488">Methylation</keyword>
<keyword evidence="9" id="KW-0007">Acetylation</keyword>
<proteinExistence type="inferred from homology"/>
<evidence type="ECO:0000259" key="12">
    <source>
        <dbReference type="Pfam" id="PF08577"/>
    </source>
</evidence>
<evidence type="ECO:0000259" key="13">
    <source>
        <dbReference type="Pfam" id="PF11566"/>
    </source>
</evidence>
<feature type="domain" description="PI31 proteasome regulator N-terminal" evidence="13">
    <location>
        <begin position="29"/>
        <end position="182"/>
    </location>
</feature>
<evidence type="ECO:0000256" key="3">
    <source>
        <dbReference type="ARBA" id="ARBA00006405"/>
    </source>
</evidence>
<evidence type="ECO:0000256" key="6">
    <source>
        <dbReference type="ARBA" id="ARBA00022553"/>
    </source>
</evidence>
<evidence type="ECO:0000256" key="10">
    <source>
        <dbReference type="ARBA" id="ARBA00024805"/>
    </source>
</evidence>
<keyword evidence="7" id="KW-0256">Endoplasmic reticulum</keyword>
<name>A0A6G1ML77_ORBOL</name>
<dbReference type="GO" id="GO:0043161">
    <property type="term" value="P:proteasome-mediated ubiquitin-dependent protein catabolic process"/>
    <property type="evidence" value="ECO:0007669"/>
    <property type="project" value="InterPro"/>
</dbReference>
<dbReference type="GO" id="GO:0000502">
    <property type="term" value="C:proteasome complex"/>
    <property type="evidence" value="ECO:0007669"/>
    <property type="project" value="UniProtKB-KW"/>
</dbReference>
<dbReference type="Proteomes" id="UP000483672">
    <property type="component" value="Unassembled WGS sequence"/>
</dbReference>
<feature type="domain" description="PI31 proteasome regulator C-terminal" evidence="12">
    <location>
        <begin position="278"/>
        <end position="340"/>
    </location>
</feature>
<dbReference type="PANTHER" id="PTHR13266:SF1">
    <property type="entry name" value="PROTEASOME INHIBITOR PI31 SUBUNIT"/>
    <property type="match status" value="1"/>
</dbReference>